<dbReference type="EMBL" id="NDWU01000014">
    <property type="protein sequence ID" value="PUA31679.1"/>
    <property type="molecule type" value="Genomic_DNA"/>
</dbReference>
<dbReference type="SUPFAM" id="SSF53335">
    <property type="entry name" value="S-adenosyl-L-methionine-dependent methyltransferases"/>
    <property type="match status" value="1"/>
</dbReference>
<keyword evidence="2" id="KW-0489">Methyltransferase</keyword>
<dbReference type="GO" id="GO:0002939">
    <property type="term" value="P:tRNA N1-guanine methylation"/>
    <property type="evidence" value="ECO:0007669"/>
    <property type="project" value="TreeGrafter"/>
</dbReference>
<dbReference type="Pfam" id="PF02475">
    <property type="entry name" value="TRM5-TYW2_MTfase"/>
    <property type="match status" value="1"/>
</dbReference>
<dbReference type="InterPro" id="IPR040601">
    <property type="entry name" value="Trm5a/b_N"/>
</dbReference>
<dbReference type="PANTHER" id="PTHR23245:SF36">
    <property type="entry name" value="TRNA (GUANINE(37)-N1)-METHYLTRANSFERASE"/>
    <property type="match status" value="1"/>
</dbReference>
<dbReference type="Gene3D" id="3.40.50.150">
    <property type="entry name" value="Vaccinia Virus protein VP39"/>
    <property type="match status" value="1"/>
</dbReference>
<proteinExistence type="predicted"/>
<evidence type="ECO:0000256" key="1">
    <source>
        <dbReference type="ARBA" id="ARBA00022490"/>
    </source>
</evidence>
<gene>
    <name evidence="7" type="ORF">B9J98_05685</name>
</gene>
<dbReference type="GO" id="GO:0005737">
    <property type="term" value="C:cytoplasm"/>
    <property type="evidence" value="ECO:0007669"/>
    <property type="project" value="TreeGrafter"/>
</dbReference>
<dbReference type="InterPro" id="IPR056744">
    <property type="entry name" value="TRM5/TYW2-like_N"/>
</dbReference>
<dbReference type="GO" id="GO:0008175">
    <property type="term" value="F:tRNA methyltransferase activity"/>
    <property type="evidence" value="ECO:0007669"/>
    <property type="project" value="TreeGrafter"/>
</dbReference>
<evidence type="ECO:0000259" key="6">
    <source>
        <dbReference type="PROSITE" id="PS51684"/>
    </source>
</evidence>
<keyword evidence="4" id="KW-0949">S-adenosyl-L-methionine</keyword>
<evidence type="ECO:0000313" key="8">
    <source>
        <dbReference type="Proteomes" id="UP000244066"/>
    </source>
</evidence>
<evidence type="ECO:0000256" key="4">
    <source>
        <dbReference type="ARBA" id="ARBA00022691"/>
    </source>
</evidence>
<dbReference type="Pfam" id="PF18093">
    <property type="entry name" value="Trm5_N"/>
    <property type="match status" value="1"/>
</dbReference>
<sequence>MSETSLAVAAKKYKAEVIRRKLASLGILKTSMKVYSDEGYVYFPVIRAPNPDELPELVTGDALVQETVFDRLASKPKTLKEALAGFLDEKLMELVPSSFDIIGNVAVLELDERLRPFASDIASALKLIHKHVDTVLLKAGPSTGDYRTRPYEVIAGSGNTLTEHREHGCRYRLDVREVFFTPRLSGERLRVASQVRPYECVADMFAGVGPFSITIAKMQPACKVYAFEINPAAFRFLEENIRLNRVSDRVTAIFGDVRENYRIIEKKADRLVMNLPFSAEKYLDVATRLAAPSGAIIHFYGFAKDENAVETVKANVGSIINSLGFSAEFLWAKELKEVAPRKFVVALDIAISAVSK</sequence>
<dbReference type="InterPro" id="IPR029063">
    <property type="entry name" value="SAM-dependent_MTases_sf"/>
</dbReference>
<name>A0A2R7Y2N3_9ARCH</name>
<evidence type="ECO:0000256" key="3">
    <source>
        <dbReference type="ARBA" id="ARBA00022679"/>
    </source>
</evidence>
<dbReference type="Gene3D" id="3.30.70.2580">
    <property type="match status" value="1"/>
</dbReference>
<feature type="domain" description="SAM-dependent methyltransferase TRM5/TYW2-type" evidence="6">
    <location>
        <begin position="99"/>
        <end position="353"/>
    </location>
</feature>
<comment type="caution">
    <text evidence="7">The sequence shown here is derived from an EMBL/GenBank/DDBJ whole genome shotgun (WGS) entry which is preliminary data.</text>
</comment>
<evidence type="ECO:0000256" key="5">
    <source>
        <dbReference type="ARBA" id="ARBA00022694"/>
    </source>
</evidence>
<dbReference type="Proteomes" id="UP000244066">
    <property type="component" value="Unassembled WGS sequence"/>
</dbReference>
<dbReference type="Gene3D" id="3.30.300.110">
    <property type="entry name" value="Met-10+ protein-like domains"/>
    <property type="match status" value="1"/>
</dbReference>
<reference evidence="7 8" key="1">
    <citation type="submission" date="2017-04" db="EMBL/GenBank/DDBJ databases">
        <title>Draft Aigarchaeota genome from a New Zealand hot spring.</title>
        <authorList>
            <person name="Reysenbach A.-L."/>
            <person name="Donaho J.A."/>
            <person name="Gerhart J."/>
            <person name="Kelley J.F."/>
            <person name="Kouba K."/>
            <person name="Podar M."/>
            <person name="Stott M."/>
        </authorList>
    </citation>
    <scope>NUCLEOTIDE SEQUENCE [LARGE SCALE GENOMIC DNA]</scope>
    <source>
        <strain evidence="7">NZ13_MG1</strain>
    </source>
</reference>
<evidence type="ECO:0000313" key="7">
    <source>
        <dbReference type="EMBL" id="PUA31679.1"/>
    </source>
</evidence>
<dbReference type="CDD" id="cd02440">
    <property type="entry name" value="AdoMet_MTases"/>
    <property type="match status" value="1"/>
</dbReference>
<accession>A0A2R7Y2N3</accession>
<keyword evidence="1" id="KW-0963">Cytoplasm</keyword>
<dbReference type="PANTHER" id="PTHR23245">
    <property type="entry name" value="TRNA METHYLTRANSFERASE"/>
    <property type="match status" value="1"/>
</dbReference>
<dbReference type="InterPro" id="IPR030382">
    <property type="entry name" value="MeTrfase_TRM5/TYW2"/>
</dbReference>
<organism evidence="7 8">
    <name type="scientific">Candidatus Terraquivivens tikiterensis</name>
    <dbReference type="NCBI Taxonomy" id="1980982"/>
    <lineage>
        <taxon>Archaea</taxon>
        <taxon>Nitrososphaerota</taxon>
        <taxon>Candidatus Wolframiiraptoraceae</taxon>
        <taxon>Candidatus Terraquivivens</taxon>
    </lineage>
</organism>
<keyword evidence="3" id="KW-0808">Transferase</keyword>
<dbReference type="PROSITE" id="PS51684">
    <property type="entry name" value="SAM_MT_TRM5_TYW2"/>
    <property type="match status" value="1"/>
</dbReference>
<dbReference type="Pfam" id="PF25133">
    <property type="entry name" value="TYW2_N_2"/>
    <property type="match status" value="1"/>
</dbReference>
<evidence type="ECO:0000256" key="2">
    <source>
        <dbReference type="ARBA" id="ARBA00022603"/>
    </source>
</evidence>
<keyword evidence="5" id="KW-0819">tRNA processing</keyword>
<dbReference type="AlphaFoldDB" id="A0A2R7Y2N3"/>
<dbReference type="InterPro" id="IPR056743">
    <property type="entry name" value="TRM5-TYW2-like_MTfase"/>
</dbReference>
<protein>
    <recommendedName>
        <fullName evidence="6">SAM-dependent methyltransferase TRM5/TYW2-type domain-containing protein</fullName>
    </recommendedName>
</protein>